<dbReference type="Pfam" id="PF17159">
    <property type="entry name" value="MASE3"/>
    <property type="match status" value="1"/>
</dbReference>
<dbReference type="Gene3D" id="3.30.565.10">
    <property type="entry name" value="Histidine kinase-like ATPase, C-terminal domain"/>
    <property type="match status" value="1"/>
</dbReference>
<dbReference type="InterPro" id="IPR004358">
    <property type="entry name" value="Sig_transdc_His_kin-like_C"/>
</dbReference>
<keyword evidence="12 13" id="KW-0472">Membrane</keyword>
<evidence type="ECO:0000256" key="13">
    <source>
        <dbReference type="SAM" id="Phobius"/>
    </source>
</evidence>
<dbReference type="InterPro" id="IPR000014">
    <property type="entry name" value="PAS"/>
</dbReference>
<dbReference type="PROSITE" id="PS50109">
    <property type="entry name" value="HIS_KIN"/>
    <property type="match status" value="1"/>
</dbReference>
<feature type="transmembrane region" description="Helical" evidence="13">
    <location>
        <begin position="92"/>
        <end position="109"/>
    </location>
</feature>
<evidence type="ECO:0000313" key="17">
    <source>
        <dbReference type="Proteomes" id="UP000323653"/>
    </source>
</evidence>
<dbReference type="SMART" id="SM00387">
    <property type="entry name" value="HATPase_c"/>
    <property type="match status" value="1"/>
</dbReference>
<keyword evidence="10 13" id="KW-1133">Transmembrane helix</keyword>
<evidence type="ECO:0000256" key="11">
    <source>
        <dbReference type="ARBA" id="ARBA00023012"/>
    </source>
</evidence>
<dbReference type="InterPro" id="IPR036097">
    <property type="entry name" value="HisK_dim/P_sf"/>
</dbReference>
<keyword evidence="9" id="KW-0067">ATP-binding</keyword>
<dbReference type="GO" id="GO:0005524">
    <property type="term" value="F:ATP binding"/>
    <property type="evidence" value="ECO:0007669"/>
    <property type="project" value="UniProtKB-KW"/>
</dbReference>
<sequence length="608" mass="70138">MFASCLLLLVLFVSVKESYLLFHTLVELFSVTVAFAVFIVTWNSRKILDNNYLFLVGIAYLFIGILDILHALTYKGMNIINSTAFYANQFWIATRFLESITLLVGFWFLKRKQRLNADYIFLIYLFISGLLVLSILYWKNFPVCYIEGIGQTAFKIYSEYIIIIILMMACFTLVRRKKYFDPKVFYLLFASLAFSILSEFCFTLYITNDGILNQIGHYGKLISFFLIYKANVETSFLNPTGILFKGLKDKEESYRTLAENLPELIIRLDKNFRCIYTNNALSKFTKLNSQHFLGKALFAMGLPNYFEQALMETLLSAQRDKSLKETKLDIVLDHKSYFFAIQIVPEYLSDNEIETYLIICYDITQLKNTENHLQEINATKDKFFSIIAHDLKNPFNALIGFSELIYKNTEKYSTERIQQLALRMNTSAKQAFNLLENLLSWSRIQTGNLVPKIQTLHAVDILTETHQLFLASADAKNITINLNYRELIYVNADRQMLNTVLRNLITNAIKFTHPNGKIELKLDVKNQEVLFSITDNGIGIEKAYVDEIFKIENRYSKPGTADEKGTGLGLILAKEFIELHQGKIWVKSEINQGTTFYFTLPGFAADKS</sequence>
<dbReference type="CDD" id="cd00130">
    <property type="entry name" value="PAS"/>
    <property type="match status" value="1"/>
</dbReference>
<evidence type="ECO:0000259" key="14">
    <source>
        <dbReference type="PROSITE" id="PS50109"/>
    </source>
</evidence>
<dbReference type="Gene3D" id="1.10.287.130">
    <property type="match status" value="1"/>
</dbReference>
<proteinExistence type="predicted"/>
<dbReference type="SMART" id="SM00388">
    <property type="entry name" value="HisKA"/>
    <property type="match status" value="1"/>
</dbReference>
<comment type="catalytic activity">
    <reaction evidence="1">
        <text>ATP + protein L-histidine = ADP + protein N-phospho-L-histidine.</text>
        <dbReference type="EC" id="2.7.13.3"/>
    </reaction>
</comment>
<dbReference type="InterPro" id="IPR003594">
    <property type="entry name" value="HATPase_dom"/>
</dbReference>
<evidence type="ECO:0000256" key="2">
    <source>
        <dbReference type="ARBA" id="ARBA00004141"/>
    </source>
</evidence>
<dbReference type="FunFam" id="3.30.565.10:FF:000006">
    <property type="entry name" value="Sensor histidine kinase WalK"/>
    <property type="match status" value="1"/>
</dbReference>
<dbReference type="CDD" id="cd00082">
    <property type="entry name" value="HisKA"/>
    <property type="match status" value="1"/>
</dbReference>
<dbReference type="GO" id="GO:0016020">
    <property type="term" value="C:membrane"/>
    <property type="evidence" value="ECO:0007669"/>
    <property type="project" value="UniProtKB-SubCell"/>
</dbReference>
<dbReference type="GO" id="GO:0007234">
    <property type="term" value="P:osmosensory signaling via phosphorelay pathway"/>
    <property type="evidence" value="ECO:0007669"/>
    <property type="project" value="TreeGrafter"/>
</dbReference>
<dbReference type="GO" id="GO:0030295">
    <property type="term" value="F:protein kinase activator activity"/>
    <property type="evidence" value="ECO:0007669"/>
    <property type="project" value="TreeGrafter"/>
</dbReference>
<name>A0A5C0VKL4_9SPHI</name>
<dbReference type="NCBIfam" id="TIGR00229">
    <property type="entry name" value="sensory_box"/>
    <property type="match status" value="1"/>
</dbReference>
<dbReference type="PANTHER" id="PTHR42878">
    <property type="entry name" value="TWO-COMPONENT HISTIDINE KINASE"/>
    <property type="match status" value="1"/>
</dbReference>
<evidence type="ECO:0000256" key="12">
    <source>
        <dbReference type="ARBA" id="ARBA00023136"/>
    </source>
</evidence>
<dbReference type="InterPro" id="IPR050351">
    <property type="entry name" value="BphY/WalK/GraS-like"/>
</dbReference>
<dbReference type="InterPro" id="IPR005467">
    <property type="entry name" value="His_kinase_dom"/>
</dbReference>
<feature type="transmembrane region" description="Helical" evidence="13">
    <location>
        <begin position="186"/>
        <end position="206"/>
    </location>
</feature>
<keyword evidence="7" id="KW-0547">Nucleotide-binding</keyword>
<protein>
    <recommendedName>
        <fullName evidence="3">histidine kinase</fullName>
        <ecNumber evidence="3">2.7.13.3</ecNumber>
    </recommendedName>
</protein>
<dbReference type="AlphaFoldDB" id="A0A5C0VKL4"/>
<feature type="transmembrane region" description="Helical" evidence="13">
    <location>
        <begin position="157"/>
        <end position="174"/>
    </location>
</feature>
<accession>A0A5C0VKL4</accession>
<keyword evidence="17" id="KW-1185">Reference proteome</keyword>
<evidence type="ECO:0000256" key="7">
    <source>
        <dbReference type="ARBA" id="ARBA00022741"/>
    </source>
</evidence>
<keyword evidence="6 13" id="KW-0812">Transmembrane</keyword>
<keyword evidence="5" id="KW-0808">Transferase</keyword>
<evidence type="ECO:0000256" key="9">
    <source>
        <dbReference type="ARBA" id="ARBA00022840"/>
    </source>
</evidence>
<dbReference type="InterPro" id="IPR036890">
    <property type="entry name" value="HATPase_C_sf"/>
</dbReference>
<dbReference type="SUPFAM" id="SSF55785">
    <property type="entry name" value="PYP-like sensor domain (PAS domain)"/>
    <property type="match status" value="1"/>
</dbReference>
<dbReference type="Pfam" id="PF02518">
    <property type="entry name" value="HATPase_c"/>
    <property type="match status" value="1"/>
</dbReference>
<feature type="transmembrane region" description="Helical" evidence="13">
    <location>
        <begin position="52"/>
        <end position="72"/>
    </location>
</feature>
<keyword evidence="11" id="KW-0902">Two-component regulatory system</keyword>
<dbReference type="InterPro" id="IPR003661">
    <property type="entry name" value="HisK_dim/P_dom"/>
</dbReference>
<gene>
    <name evidence="16" type="ORF">FYC62_08475</name>
</gene>
<dbReference type="InterPro" id="IPR033425">
    <property type="entry name" value="MASE3"/>
</dbReference>
<dbReference type="Gene3D" id="3.30.450.20">
    <property type="entry name" value="PAS domain"/>
    <property type="match status" value="1"/>
</dbReference>
<dbReference type="CDD" id="cd00075">
    <property type="entry name" value="HATPase"/>
    <property type="match status" value="1"/>
</dbReference>
<feature type="transmembrane region" description="Helical" evidence="13">
    <location>
        <begin position="28"/>
        <end position="45"/>
    </location>
</feature>
<dbReference type="SMART" id="SM00091">
    <property type="entry name" value="PAS"/>
    <property type="match status" value="1"/>
</dbReference>
<dbReference type="GO" id="GO:0000156">
    <property type="term" value="F:phosphorelay response regulator activity"/>
    <property type="evidence" value="ECO:0007669"/>
    <property type="project" value="TreeGrafter"/>
</dbReference>
<reference evidence="16 17" key="1">
    <citation type="submission" date="2019-08" db="EMBL/GenBank/DDBJ databases">
        <title>Pedobacter sp. nov., isolated from Han river, South Korea.</title>
        <authorList>
            <person name="Lee D.-H."/>
            <person name="Kim Y.-S."/>
            <person name="Hwang E.-M."/>
            <person name="Le Tran T.C."/>
            <person name="Cha C.-J."/>
        </authorList>
    </citation>
    <scope>NUCLEOTIDE SEQUENCE [LARGE SCALE GENOMIC DNA]</scope>
    <source>
        <strain evidence="16 17">CJ43</strain>
    </source>
</reference>
<feature type="domain" description="PAS" evidence="15">
    <location>
        <begin position="250"/>
        <end position="335"/>
    </location>
</feature>
<keyword evidence="4" id="KW-0597">Phosphoprotein</keyword>
<evidence type="ECO:0000256" key="6">
    <source>
        <dbReference type="ARBA" id="ARBA00022692"/>
    </source>
</evidence>
<keyword evidence="8" id="KW-0418">Kinase</keyword>
<evidence type="ECO:0000256" key="8">
    <source>
        <dbReference type="ARBA" id="ARBA00022777"/>
    </source>
</evidence>
<dbReference type="SUPFAM" id="SSF55874">
    <property type="entry name" value="ATPase domain of HSP90 chaperone/DNA topoisomerase II/histidine kinase"/>
    <property type="match status" value="1"/>
</dbReference>
<dbReference type="Proteomes" id="UP000323653">
    <property type="component" value="Chromosome"/>
</dbReference>
<evidence type="ECO:0000256" key="1">
    <source>
        <dbReference type="ARBA" id="ARBA00000085"/>
    </source>
</evidence>
<dbReference type="Pfam" id="PF08448">
    <property type="entry name" value="PAS_4"/>
    <property type="match status" value="1"/>
</dbReference>
<evidence type="ECO:0000256" key="10">
    <source>
        <dbReference type="ARBA" id="ARBA00022989"/>
    </source>
</evidence>
<evidence type="ECO:0000313" key="16">
    <source>
        <dbReference type="EMBL" id="QEK51690.1"/>
    </source>
</evidence>
<organism evidence="16 17">
    <name type="scientific">Pedobacter aquae</name>
    <dbReference type="NCBI Taxonomy" id="2605747"/>
    <lineage>
        <taxon>Bacteria</taxon>
        <taxon>Pseudomonadati</taxon>
        <taxon>Bacteroidota</taxon>
        <taxon>Sphingobacteriia</taxon>
        <taxon>Sphingobacteriales</taxon>
        <taxon>Sphingobacteriaceae</taxon>
        <taxon>Pedobacter</taxon>
    </lineage>
</organism>
<evidence type="ECO:0000256" key="4">
    <source>
        <dbReference type="ARBA" id="ARBA00022553"/>
    </source>
</evidence>
<comment type="subcellular location">
    <subcellularLocation>
        <location evidence="2">Membrane</location>
        <topology evidence="2">Multi-pass membrane protein</topology>
    </subcellularLocation>
</comment>
<feature type="transmembrane region" description="Helical" evidence="13">
    <location>
        <begin position="121"/>
        <end position="137"/>
    </location>
</feature>
<evidence type="ECO:0000256" key="3">
    <source>
        <dbReference type="ARBA" id="ARBA00012438"/>
    </source>
</evidence>
<dbReference type="PROSITE" id="PS50112">
    <property type="entry name" value="PAS"/>
    <property type="match status" value="1"/>
</dbReference>
<dbReference type="KEGG" id="pej:FYC62_08475"/>
<evidence type="ECO:0000259" key="15">
    <source>
        <dbReference type="PROSITE" id="PS50112"/>
    </source>
</evidence>
<dbReference type="SUPFAM" id="SSF47384">
    <property type="entry name" value="Homodimeric domain of signal transducing histidine kinase"/>
    <property type="match status" value="1"/>
</dbReference>
<dbReference type="InterPro" id="IPR013656">
    <property type="entry name" value="PAS_4"/>
</dbReference>
<dbReference type="PANTHER" id="PTHR42878:SF7">
    <property type="entry name" value="SENSOR HISTIDINE KINASE GLRK"/>
    <property type="match status" value="1"/>
</dbReference>
<dbReference type="EMBL" id="CP043329">
    <property type="protein sequence ID" value="QEK51690.1"/>
    <property type="molecule type" value="Genomic_DNA"/>
</dbReference>
<dbReference type="GO" id="GO:0000155">
    <property type="term" value="F:phosphorelay sensor kinase activity"/>
    <property type="evidence" value="ECO:0007669"/>
    <property type="project" value="InterPro"/>
</dbReference>
<dbReference type="PRINTS" id="PR00344">
    <property type="entry name" value="BCTRLSENSOR"/>
</dbReference>
<feature type="domain" description="Histidine kinase" evidence="14">
    <location>
        <begin position="386"/>
        <end position="604"/>
    </location>
</feature>
<dbReference type="EC" id="2.7.13.3" evidence="3"/>
<dbReference type="Pfam" id="PF00512">
    <property type="entry name" value="HisKA"/>
    <property type="match status" value="1"/>
</dbReference>
<dbReference type="InterPro" id="IPR035965">
    <property type="entry name" value="PAS-like_dom_sf"/>
</dbReference>
<evidence type="ECO:0000256" key="5">
    <source>
        <dbReference type="ARBA" id="ARBA00022679"/>
    </source>
</evidence>